<accession>A0A0B7C4F4</accession>
<reference evidence="2" key="1">
    <citation type="submission" date="2014-12" db="EMBL/GenBank/DDBJ databases">
        <title>Insight into the proteome of Arion vulgaris.</title>
        <authorList>
            <person name="Aradska J."/>
            <person name="Bulat T."/>
            <person name="Smidak R."/>
            <person name="Sarate P."/>
            <person name="Gangsoo J."/>
            <person name="Sialana F."/>
            <person name="Bilban M."/>
            <person name="Lubec G."/>
        </authorList>
    </citation>
    <scope>NUCLEOTIDE SEQUENCE</scope>
    <source>
        <tissue evidence="2">Skin</tissue>
    </source>
</reference>
<dbReference type="AlphaFoldDB" id="A0A0B7C4F4"/>
<feature type="non-terminal residue" evidence="2">
    <location>
        <position position="73"/>
    </location>
</feature>
<proteinExistence type="predicted"/>
<gene>
    <name evidence="2" type="primary">ORF221356</name>
</gene>
<evidence type="ECO:0000313" key="2">
    <source>
        <dbReference type="EMBL" id="CEK99481.1"/>
    </source>
</evidence>
<feature type="region of interest" description="Disordered" evidence="1">
    <location>
        <begin position="45"/>
        <end position="73"/>
    </location>
</feature>
<protein>
    <submittedName>
        <fullName evidence="2">Uncharacterized protein</fullName>
    </submittedName>
</protein>
<feature type="non-terminal residue" evidence="2">
    <location>
        <position position="1"/>
    </location>
</feature>
<sequence>ENEKQVIKTEDLDTKKISADLRSKKCRNSVSTKLFPEDLTNSNLNVNESIKQAPQKIPPEKQQGVAKSETTVA</sequence>
<organism evidence="2">
    <name type="scientific">Arion vulgaris</name>
    <dbReference type="NCBI Taxonomy" id="1028688"/>
    <lineage>
        <taxon>Eukaryota</taxon>
        <taxon>Metazoa</taxon>
        <taxon>Spiralia</taxon>
        <taxon>Lophotrochozoa</taxon>
        <taxon>Mollusca</taxon>
        <taxon>Gastropoda</taxon>
        <taxon>Heterobranchia</taxon>
        <taxon>Euthyneura</taxon>
        <taxon>Panpulmonata</taxon>
        <taxon>Eupulmonata</taxon>
        <taxon>Stylommatophora</taxon>
        <taxon>Helicina</taxon>
        <taxon>Arionoidea</taxon>
        <taxon>Arionidae</taxon>
        <taxon>Arion</taxon>
    </lineage>
</organism>
<dbReference type="EMBL" id="HACG01052610">
    <property type="protein sequence ID" value="CEK99481.1"/>
    <property type="molecule type" value="Transcribed_RNA"/>
</dbReference>
<evidence type="ECO:0000256" key="1">
    <source>
        <dbReference type="SAM" id="MobiDB-lite"/>
    </source>
</evidence>
<name>A0A0B7C4F4_9EUPU</name>